<dbReference type="SUPFAM" id="SSF47384">
    <property type="entry name" value="Homodimeric domain of signal transducing histidine kinase"/>
    <property type="match status" value="1"/>
</dbReference>
<reference evidence="11" key="1">
    <citation type="journal article" date="2019" name="Int. J. Syst. Evol. Microbiol.">
        <title>The Global Catalogue of Microorganisms (GCM) 10K type strain sequencing project: providing services to taxonomists for standard genome sequencing and annotation.</title>
        <authorList>
            <consortium name="The Broad Institute Genomics Platform"/>
            <consortium name="The Broad Institute Genome Sequencing Center for Infectious Disease"/>
            <person name="Wu L."/>
            <person name="Ma J."/>
        </authorList>
    </citation>
    <scope>NUCLEOTIDE SEQUENCE [LARGE SCALE GENOMIC DNA]</scope>
    <source>
        <strain evidence="11">CCUG 49560</strain>
    </source>
</reference>
<protein>
    <recommendedName>
        <fullName evidence="8">Sensor-like histidine kinase SenX3</fullName>
        <ecNumber evidence="3">2.7.13.3</ecNumber>
    </recommendedName>
</protein>
<dbReference type="InterPro" id="IPR036097">
    <property type="entry name" value="HisK_dim/P_sf"/>
</dbReference>
<keyword evidence="11" id="KW-1185">Reference proteome</keyword>
<dbReference type="EMBL" id="JBHSFN010000002">
    <property type="protein sequence ID" value="MFC4585228.1"/>
    <property type="molecule type" value="Genomic_DNA"/>
</dbReference>
<dbReference type="InterPro" id="IPR050351">
    <property type="entry name" value="BphY/WalK/GraS-like"/>
</dbReference>
<dbReference type="RefSeq" id="WP_262846647.1">
    <property type="nucleotide sequence ID" value="NZ_JANZYP010000049.1"/>
</dbReference>
<comment type="subcellular location">
    <subcellularLocation>
        <location evidence="2">Cell membrane</location>
    </subcellularLocation>
</comment>
<evidence type="ECO:0000256" key="8">
    <source>
        <dbReference type="ARBA" id="ARBA00039401"/>
    </source>
</evidence>
<dbReference type="SMART" id="SM00388">
    <property type="entry name" value="HisKA"/>
    <property type="match status" value="1"/>
</dbReference>
<dbReference type="CDD" id="cd00082">
    <property type="entry name" value="HisKA"/>
    <property type="match status" value="1"/>
</dbReference>
<dbReference type="Gene3D" id="3.30.565.10">
    <property type="entry name" value="Histidine kinase-like ATPase, C-terminal domain"/>
    <property type="match status" value="1"/>
</dbReference>
<evidence type="ECO:0000256" key="4">
    <source>
        <dbReference type="ARBA" id="ARBA00022553"/>
    </source>
</evidence>
<dbReference type="InterPro" id="IPR004358">
    <property type="entry name" value="Sig_transdc_His_kin-like_C"/>
</dbReference>
<sequence>MCEVPAQESGFTCQAQSDMAGDTAGRLERMLEQQRQFITDASHELCTPVAGLRAQLEEAQLHPEQTDLISLLGSALRDVNRLQEIVADLLLLARLKAGMPAEREPVDLGELVQAQLCAQTYHREVRLRLDPQVIVEAVRPHIARVISSLVDNALRWATSTVRIQVRLDDRSAELIVTDDGEGIVEADRERVFEPFTRLDSARSRDRGGSGLGLAIARDIALYHDGTLRVESSCCGGARFVLRLPLLESRALPEPEPA</sequence>
<dbReference type="InterPro" id="IPR005467">
    <property type="entry name" value="His_kinase_dom"/>
</dbReference>
<dbReference type="SUPFAM" id="SSF55874">
    <property type="entry name" value="ATPase domain of HSP90 chaperone/DNA topoisomerase II/histidine kinase"/>
    <property type="match status" value="1"/>
</dbReference>
<dbReference type="Pfam" id="PF02518">
    <property type="entry name" value="HATPase_c"/>
    <property type="match status" value="1"/>
</dbReference>
<evidence type="ECO:0000256" key="6">
    <source>
        <dbReference type="ARBA" id="ARBA00022777"/>
    </source>
</evidence>
<feature type="domain" description="Histidine kinase" evidence="9">
    <location>
        <begin position="40"/>
        <end position="247"/>
    </location>
</feature>
<dbReference type="PRINTS" id="PR00344">
    <property type="entry name" value="BCTRLSENSOR"/>
</dbReference>
<evidence type="ECO:0000313" key="11">
    <source>
        <dbReference type="Proteomes" id="UP001595891"/>
    </source>
</evidence>
<evidence type="ECO:0000259" key="9">
    <source>
        <dbReference type="PROSITE" id="PS50109"/>
    </source>
</evidence>
<comment type="catalytic activity">
    <reaction evidence="1">
        <text>ATP + protein L-histidine = ADP + protein N-phospho-L-histidine.</text>
        <dbReference type="EC" id="2.7.13.3"/>
    </reaction>
</comment>
<dbReference type="Pfam" id="PF00512">
    <property type="entry name" value="HisKA"/>
    <property type="match status" value="1"/>
</dbReference>
<keyword evidence="7" id="KW-0902">Two-component regulatory system</keyword>
<comment type="caution">
    <text evidence="10">The sequence shown here is derived from an EMBL/GenBank/DDBJ whole genome shotgun (WGS) entry which is preliminary data.</text>
</comment>
<name>A0ABV9E7J2_9ACTN</name>
<dbReference type="InterPro" id="IPR003594">
    <property type="entry name" value="HATPase_dom"/>
</dbReference>
<evidence type="ECO:0000313" key="10">
    <source>
        <dbReference type="EMBL" id="MFC4585228.1"/>
    </source>
</evidence>
<keyword evidence="6 10" id="KW-0418">Kinase</keyword>
<dbReference type="PANTHER" id="PTHR45453:SF1">
    <property type="entry name" value="PHOSPHATE REGULON SENSOR PROTEIN PHOR"/>
    <property type="match status" value="1"/>
</dbReference>
<dbReference type="SMART" id="SM00387">
    <property type="entry name" value="HATPase_c"/>
    <property type="match status" value="1"/>
</dbReference>
<evidence type="ECO:0000256" key="5">
    <source>
        <dbReference type="ARBA" id="ARBA00022679"/>
    </source>
</evidence>
<evidence type="ECO:0000256" key="1">
    <source>
        <dbReference type="ARBA" id="ARBA00000085"/>
    </source>
</evidence>
<accession>A0ABV9E7J2</accession>
<dbReference type="Gene3D" id="1.10.287.130">
    <property type="match status" value="1"/>
</dbReference>
<dbReference type="Proteomes" id="UP001595891">
    <property type="component" value="Unassembled WGS sequence"/>
</dbReference>
<evidence type="ECO:0000256" key="3">
    <source>
        <dbReference type="ARBA" id="ARBA00012438"/>
    </source>
</evidence>
<gene>
    <name evidence="10" type="ORF">ACFO8L_04050</name>
</gene>
<dbReference type="InterPro" id="IPR003661">
    <property type="entry name" value="HisK_dim/P_dom"/>
</dbReference>
<organism evidence="10 11">
    <name type="scientific">Sphaerisporangium corydalis</name>
    <dbReference type="NCBI Taxonomy" id="1441875"/>
    <lineage>
        <taxon>Bacteria</taxon>
        <taxon>Bacillati</taxon>
        <taxon>Actinomycetota</taxon>
        <taxon>Actinomycetes</taxon>
        <taxon>Streptosporangiales</taxon>
        <taxon>Streptosporangiaceae</taxon>
        <taxon>Sphaerisporangium</taxon>
    </lineage>
</organism>
<dbReference type="InterPro" id="IPR036890">
    <property type="entry name" value="HATPase_C_sf"/>
</dbReference>
<evidence type="ECO:0000256" key="7">
    <source>
        <dbReference type="ARBA" id="ARBA00023012"/>
    </source>
</evidence>
<dbReference type="PANTHER" id="PTHR45453">
    <property type="entry name" value="PHOSPHATE REGULON SENSOR PROTEIN PHOR"/>
    <property type="match status" value="1"/>
</dbReference>
<dbReference type="GO" id="GO:0016301">
    <property type="term" value="F:kinase activity"/>
    <property type="evidence" value="ECO:0007669"/>
    <property type="project" value="UniProtKB-KW"/>
</dbReference>
<keyword evidence="4" id="KW-0597">Phosphoprotein</keyword>
<dbReference type="PROSITE" id="PS50109">
    <property type="entry name" value="HIS_KIN"/>
    <property type="match status" value="1"/>
</dbReference>
<evidence type="ECO:0000256" key="2">
    <source>
        <dbReference type="ARBA" id="ARBA00004236"/>
    </source>
</evidence>
<keyword evidence="5" id="KW-0808">Transferase</keyword>
<dbReference type="EC" id="2.7.13.3" evidence="3"/>
<proteinExistence type="predicted"/>